<dbReference type="EMBL" id="JABBWM010000528">
    <property type="protein sequence ID" value="KAG2080465.1"/>
    <property type="molecule type" value="Genomic_DNA"/>
</dbReference>
<reference evidence="1" key="1">
    <citation type="journal article" date="2020" name="New Phytol.">
        <title>Comparative genomics reveals dynamic genome evolution in host specialist ectomycorrhizal fungi.</title>
        <authorList>
            <person name="Lofgren L.A."/>
            <person name="Nguyen N.H."/>
            <person name="Vilgalys R."/>
            <person name="Ruytinx J."/>
            <person name="Liao H.L."/>
            <person name="Branco S."/>
            <person name="Kuo A."/>
            <person name="LaButti K."/>
            <person name="Lipzen A."/>
            <person name="Andreopoulos W."/>
            <person name="Pangilinan J."/>
            <person name="Riley R."/>
            <person name="Hundley H."/>
            <person name="Na H."/>
            <person name="Barry K."/>
            <person name="Grigoriev I.V."/>
            <person name="Stajich J.E."/>
            <person name="Kennedy P.G."/>
        </authorList>
    </citation>
    <scope>NUCLEOTIDE SEQUENCE</scope>
    <source>
        <strain evidence="1">FC423</strain>
    </source>
</reference>
<dbReference type="OrthoDB" id="2650288at2759"/>
<accession>A0A9P7ER59</accession>
<dbReference type="Proteomes" id="UP000823399">
    <property type="component" value="Unassembled WGS sequence"/>
</dbReference>
<proteinExistence type="predicted"/>
<dbReference type="RefSeq" id="XP_041284145.1">
    <property type="nucleotide sequence ID" value="XM_041442850.1"/>
</dbReference>
<dbReference type="GeneID" id="64705109"/>
<evidence type="ECO:0000313" key="1">
    <source>
        <dbReference type="EMBL" id="KAG2080465.1"/>
    </source>
</evidence>
<organism evidence="1 2">
    <name type="scientific">Suillus discolor</name>
    <dbReference type="NCBI Taxonomy" id="1912936"/>
    <lineage>
        <taxon>Eukaryota</taxon>
        <taxon>Fungi</taxon>
        <taxon>Dikarya</taxon>
        <taxon>Basidiomycota</taxon>
        <taxon>Agaricomycotina</taxon>
        <taxon>Agaricomycetes</taxon>
        <taxon>Agaricomycetidae</taxon>
        <taxon>Boletales</taxon>
        <taxon>Suillineae</taxon>
        <taxon>Suillaceae</taxon>
        <taxon>Suillus</taxon>
    </lineage>
</organism>
<comment type="caution">
    <text evidence="1">The sequence shown here is derived from an EMBL/GenBank/DDBJ whole genome shotgun (WGS) entry which is preliminary data.</text>
</comment>
<evidence type="ECO:0000313" key="2">
    <source>
        <dbReference type="Proteomes" id="UP000823399"/>
    </source>
</evidence>
<protein>
    <submittedName>
        <fullName evidence="1">Uncharacterized protein</fullName>
    </submittedName>
</protein>
<sequence>MERTIGNLGQEIRLHNSSVYANLSQRAIRRCQINALKAIIPTIEPSANVLPKGSLDLGERSPHAVRPCESDAILQYLATSDIHIPSAPPVTRWARLCLPNGQVARSAWKENAMSKQPRMARNVKLLIDGHTSIAEVYFYFNMTIHDQQKTFALVSEFSQPHPELEHSFQTVFACRHHGDNSLKLIEASTIQAVVAMVPHHFPGINGTLFYLIERPGLDLLTMSGAGEDILDEE</sequence>
<name>A0A9P7ER59_9AGAM</name>
<keyword evidence="2" id="KW-1185">Reference proteome</keyword>
<gene>
    <name evidence="1" type="ORF">F5147DRAFT_784266</name>
</gene>
<dbReference type="AlphaFoldDB" id="A0A9P7ER59"/>